<feature type="compositionally biased region" description="Basic and acidic residues" evidence="5">
    <location>
        <begin position="246"/>
        <end position="255"/>
    </location>
</feature>
<protein>
    <submittedName>
        <fullName evidence="7">Uncharacterized protein</fullName>
    </submittedName>
</protein>
<evidence type="ECO:0000256" key="3">
    <source>
        <dbReference type="ARBA" id="ARBA00022989"/>
    </source>
</evidence>
<dbReference type="CDD" id="cd12087">
    <property type="entry name" value="TM_EGFR-like"/>
    <property type="match status" value="1"/>
</dbReference>
<dbReference type="GO" id="GO:0071944">
    <property type="term" value="C:cell periphery"/>
    <property type="evidence" value="ECO:0007669"/>
    <property type="project" value="UniProtKB-ARBA"/>
</dbReference>
<feature type="compositionally biased region" description="Polar residues" evidence="5">
    <location>
        <begin position="264"/>
        <end position="280"/>
    </location>
</feature>
<feature type="region of interest" description="Disordered" evidence="5">
    <location>
        <begin position="46"/>
        <end position="70"/>
    </location>
</feature>
<comment type="caution">
    <text evidence="7">The sequence shown here is derived from an EMBL/GenBank/DDBJ whole genome shotgun (WGS) entry which is preliminary data.</text>
</comment>
<dbReference type="PANTHER" id="PTHR15549:SF26">
    <property type="entry name" value="AXIAL BUDDING PATTERN PROTEIN 2-RELATED"/>
    <property type="match status" value="1"/>
</dbReference>
<dbReference type="GO" id="GO:0016020">
    <property type="term" value="C:membrane"/>
    <property type="evidence" value="ECO:0007669"/>
    <property type="project" value="UniProtKB-SubCell"/>
</dbReference>
<name>A0A8H7TWL9_BIOOC</name>
<feature type="transmembrane region" description="Helical" evidence="6">
    <location>
        <begin position="215"/>
        <end position="238"/>
    </location>
</feature>
<keyword evidence="2 6" id="KW-0812">Transmembrane</keyword>
<dbReference type="AlphaFoldDB" id="A0A8H7TWL9"/>
<gene>
    <name evidence="7" type="ORF">IM811_001887</name>
</gene>
<keyword evidence="4 6" id="KW-0472">Membrane</keyword>
<feature type="region of interest" description="Disordered" evidence="5">
    <location>
        <begin position="297"/>
        <end position="321"/>
    </location>
</feature>
<evidence type="ECO:0000256" key="6">
    <source>
        <dbReference type="SAM" id="Phobius"/>
    </source>
</evidence>
<sequence>MTCWRGRHAKAPNWPSEYTMHCSSSHILLALAFLFTTLTDGLIEGRSQAGPTQRVDNPVNAGHGQRDYSDDDLAHNIKKKKSGDDYMRHWANYSFQTLFKRQVSCRDGQTACGTGCMPENADCCSGKSYCETGTLCTDAGRCRSIVTTSTAVSTLSSISAIITTTNIQSTTTNLQSPTETDPRSSIISEIIRTVTAQPLDENNSDSGNGWTSTGIIAGATVGGVVAGALAMGGLWFLFRRRKRRTEHQGENDAIKPSKPAFSPFSYTGASQKGSKPTTELDSADLLEMEYHRSAMKGQARLAELEQPTQLAELDASQYPHR</sequence>
<proteinExistence type="predicted"/>
<keyword evidence="3 6" id="KW-1133">Transmembrane helix</keyword>
<evidence type="ECO:0000313" key="7">
    <source>
        <dbReference type="EMBL" id="KAF9760193.1"/>
    </source>
</evidence>
<evidence type="ECO:0000256" key="1">
    <source>
        <dbReference type="ARBA" id="ARBA00004167"/>
    </source>
</evidence>
<dbReference type="PANTHER" id="PTHR15549">
    <property type="entry name" value="PAIRED IMMUNOGLOBULIN-LIKE TYPE 2 RECEPTOR"/>
    <property type="match status" value="1"/>
</dbReference>
<evidence type="ECO:0000313" key="8">
    <source>
        <dbReference type="Proteomes" id="UP000616885"/>
    </source>
</evidence>
<dbReference type="EMBL" id="JADCTT010000001">
    <property type="protein sequence ID" value="KAF9760193.1"/>
    <property type="molecule type" value="Genomic_DNA"/>
</dbReference>
<organism evidence="7 8">
    <name type="scientific">Bionectria ochroleuca</name>
    <name type="common">Gliocladium roseum</name>
    <dbReference type="NCBI Taxonomy" id="29856"/>
    <lineage>
        <taxon>Eukaryota</taxon>
        <taxon>Fungi</taxon>
        <taxon>Dikarya</taxon>
        <taxon>Ascomycota</taxon>
        <taxon>Pezizomycotina</taxon>
        <taxon>Sordariomycetes</taxon>
        <taxon>Hypocreomycetidae</taxon>
        <taxon>Hypocreales</taxon>
        <taxon>Bionectriaceae</taxon>
        <taxon>Clonostachys</taxon>
    </lineage>
</organism>
<accession>A0A8H7TWL9</accession>
<comment type="subcellular location">
    <subcellularLocation>
        <location evidence="1">Membrane</location>
        <topology evidence="1">Single-pass membrane protein</topology>
    </subcellularLocation>
</comment>
<dbReference type="InterPro" id="IPR051694">
    <property type="entry name" value="Immunoregulatory_rcpt-like"/>
</dbReference>
<reference evidence="7" key="1">
    <citation type="submission" date="2020-10" db="EMBL/GenBank/DDBJ databases">
        <title>High-Quality Genome Resource of Clonostachys rosea strain S41 by Oxford Nanopore Long-Read Sequencing.</title>
        <authorList>
            <person name="Wang H."/>
        </authorList>
    </citation>
    <scope>NUCLEOTIDE SEQUENCE</scope>
    <source>
        <strain evidence="7">S41</strain>
    </source>
</reference>
<evidence type="ECO:0000256" key="5">
    <source>
        <dbReference type="SAM" id="MobiDB-lite"/>
    </source>
</evidence>
<evidence type="ECO:0000256" key="4">
    <source>
        <dbReference type="ARBA" id="ARBA00023136"/>
    </source>
</evidence>
<feature type="region of interest" description="Disordered" evidence="5">
    <location>
        <begin position="246"/>
        <end position="282"/>
    </location>
</feature>
<evidence type="ECO:0000256" key="2">
    <source>
        <dbReference type="ARBA" id="ARBA00022692"/>
    </source>
</evidence>
<dbReference type="Proteomes" id="UP000616885">
    <property type="component" value="Unassembled WGS sequence"/>
</dbReference>